<dbReference type="SMART" id="SM00544">
    <property type="entry name" value="MA3"/>
    <property type="match status" value="1"/>
</dbReference>
<reference evidence="6" key="2">
    <citation type="submission" date="2019-06" db="EMBL/GenBank/DDBJ databases">
        <title>Genomics analysis of Aphanomyces spp. identifies a new class of oomycete effector associated with host adaptation.</title>
        <authorList>
            <person name="Gaulin E."/>
        </authorList>
    </citation>
    <scope>NUCLEOTIDE SEQUENCE</scope>
    <source>
        <strain evidence="6">CBS 578.67</strain>
    </source>
</reference>
<accession>A0A485KPT8</accession>
<dbReference type="SUPFAM" id="SSF48371">
    <property type="entry name" value="ARM repeat"/>
    <property type="match status" value="2"/>
</dbReference>
<keyword evidence="2" id="KW-0396">Initiation factor</keyword>
<dbReference type="GO" id="GO:0003729">
    <property type="term" value="F:mRNA binding"/>
    <property type="evidence" value="ECO:0007669"/>
    <property type="project" value="TreeGrafter"/>
</dbReference>
<organism evidence="7 8">
    <name type="scientific">Aphanomyces stellatus</name>
    <dbReference type="NCBI Taxonomy" id="120398"/>
    <lineage>
        <taxon>Eukaryota</taxon>
        <taxon>Sar</taxon>
        <taxon>Stramenopiles</taxon>
        <taxon>Oomycota</taxon>
        <taxon>Saprolegniomycetes</taxon>
        <taxon>Saprolegniales</taxon>
        <taxon>Verrucalvaceae</taxon>
        <taxon>Aphanomyces</taxon>
    </lineage>
</organism>
<dbReference type="InterPro" id="IPR016024">
    <property type="entry name" value="ARM-type_fold"/>
</dbReference>
<dbReference type="Pfam" id="PF02854">
    <property type="entry name" value="MIF4G"/>
    <property type="match status" value="1"/>
</dbReference>
<comment type="similarity">
    <text evidence="1">Belongs to the eukaryotic initiation factor 4G family.</text>
</comment>
<dbReference type="GO" id="GO:0016281">
    <property type="term" value="C:eukaryotic translation initiation factor 4F complex"/>
    <property type="evidence" value="ECO:0007669"/>
    <property type="project" value="TreeGrafter"/>
</dbReference>
<dbReference type="InterPro" id="IPR003891">
    <property type="entry name" value="Initiation_fac_eIF4g_MI"/>
</dbReference>
<dbReference type="AlphaFoldDB" id="A0A485KPT8"/>
<evidence type="ECO:0000256" key="3">
    <source>
        <dbReference type="ARBA" id="ARBA00022917"/>
    </source>
</evidence>
<dbReference type="PANTHER" id="PTHR23253:SF9">
    <property type="entry name" value="EUKARYOTIC TRANSLATION INITIATION FACTOR 4 GAMMA 2"/>
    <property type="match status" value="1"/>
</dbReference>
<feature type="region of interest" description="Disordered" evidence="4">
    <location>
        <begin position="554"/>
        <end position="581"/>
    </location>
</feature>
<protein>
    <submittedName>
        <fullName evidence="7">Aste57867_10219 protein</fullName>
    </submittedName>
</protein>
<dbReference type="EMBL" id="CAADRA010005213">
    <property type="protein sequence ID" value="VFT87095.1"/>
    <property type="molecule type" value="Genomic_DNA"/>
</dbReference>
<evidence type="ECO:0000256" key="1">
    <source>
        <dbReference type="ARBA" id="ARBA00005775"/>
    </source>
</evidence>
<name>A0A485KPT8_9STRA</name>
<feature type="region of interest" description="Disordered" evidence="4">
    <location>
        <begin position="228"/>
        <end position="302"/>
    </location>
</feature>
<evidence type="ECO:0000313" key="7">
    <source>
        <dbReference type="EMBL" id="VFT87095.1"/>
    </source>
</evidence>
<feature type="compositionally biased region" description="Basic and acidic residues" evidence="4">
    <location>
        <begin position="286"/>
        <end position="301"/>
    </location>
</feature>
<dbReference type="InterPro" id="IPR003890">
    <property type="entry name" value="MIF4G-like_typ-3"/>
</dbReference>
<keyword evidence="8" id="KW-1185">Reference proteome</keyword>
<evidence type="ECO:0000256" key="2">
    <source>
        <dbReference type="ARBA" id="ARBA00022540"/>
    </source>
</evidence>
<evidence type="ECO:0000313" key="6">
    <source>
        <dbReference type="EMBL" id="KAF0699208.1"/>
    </source>
</evidence>
<dbReference type="OrthoDB" id="514777at2759"/>
<dbReference type="GO" id="GO:0003743">
    <property type="term" value="F:translation initiation factor activity"/>
    <property type="evidence" value="ECO:0007669"/>
    <property type="project" value="UniProtKB-KW"/>
</dbReference>
<feature type="compositionally biased region" description="Basic residues" evidence="4">
    <location>
        <begin position="254"/>
        <end position="269"/>
    </location>
</feature>
<gene>
    <name evidence="7" type="primary">Aste57867_10219</name>
    <name evidence="6" type="ORF">As57867_010180</name>
    <name evidence="7" type="ORF">ASTE57867_10219</name>
</gene>
<evidence type="ECO:0000256" key="4">
    <source>
        <dbReference type="SAM" id="MobiDB-lite"/>
    </source>
</evidence>
<dbReference type="PROSITE" id="PS51366">
    <property type="entry name" value="MI"/>
    <property type="match status" value="1"/>
</dbReference>
<feature type="compositionally biased region" description="Gly residues" evidence="4">
    <location>
        <begin position="241"/>
        <end position="250"/>
    </location>
</feature>
<dbReference type="Pfam" id="PF02847">
    <property type="entry name" value="MA3"/>
    <property type="match status" value="1"/>
</dbReference>
<feature type="domain" description="MI" evidence="5">
    <location>
        <begin position="682"/>
        <end position="802"/>
    </location>
</feature>
<reference evidence="7 8" key="1">
    <citation type="submission" date="2019-03" db="EMBL/GenBank/DDBJ databases">
        <authorList>
            <person name="Gaulin E."/>
            <person name="Dumas B."/>
        </authorList>
    </citation>
    <scope>NUCLEOTIDE SEQUENCE [LARGE SCALE GENOMIC DNA]</scope>
    <source>
        <strain evidence="7">CBS 568.67</strain>
    </source>
</reference>
<keyword evidence="3" id="KW-0648">Protein biosynthesis</keyword>
<dbReference type="Gene3D" id="1.25.40.180">
    <property type="match status" value="2"/>
</dbReference>
<feature type="region of interest" description="Disordered" evidence="4">
    <location>
        <begin position="134"/>
        <end position="189"/>
    </location>
</feature>
<feature type="compositionally biased region" description="Basic and acidic residues" evidence="4">
    <location>
        <begin position="618"/>
        <end position="649"/>
    </location>
</feature>
<dbReference type="EMBL" id="VJMH01005192">
    <property type="protein sequence ID" value="KAF0699208.1"/>
    <property type="molecule type" value="Genomic_DNA"/>
</dbReference>
<sequence length="837" mass="90335">MASNPPLPKTKLRASATPFVFHPNPNAPSFVPSSFAAPAPPAPVVVAAAAVPALKPTAKEFIAPVPAAAAVPVLKPTAKEFVPSFMVASPIVAPVRPVVEPTPLVVSEPEPVKETVKEPVVAVVEAPVASAAVVEPKVDEDSKKTPPPPAAPVKREPEEESQPTCSSPLSVASTDESQSDSDGSAAAGRKRRITYTVAEMLLMEPVLCPVPTGLVICLSPPGDVKAARAAYKDAKPEHGHGGGGGGGHGGPRSERKKGGKKHKHHKSHSHISEDDLPPCKPLSINEETRWKPKDKKKKDENELTTDEYLQQVQAILNKLSVEKFERLSDQLIAVAVKTADVLAGAIDMVVKKAQMEWHFSAMYAELCAKMASTAMPLVDDENAAKLFRTLLLTRCQKEFEVTPLTALAEADETMTDEARAEKVLLLKRATLGHIRFIGELYKQNMLSARIMHECIQRLFGNLEAPDEESLECLCKLLATIGLRLEERASVVPQEAQLLGQYFDIVKTLSQAKDKLCTRVRFMLQDLIDLRANKYVSRLKEAKATTIAEIHAQAAREEKAKAASSGGGHHHHNGPASVPKPKFFKSQSMAVLPPPPKDGWEVVPQKVKLVKSASADLRGPPRSEKRADDRSKPRARRGSVERGGDRRGSVERPNIPRPAAASSPKKVAAAPAPAATTARSEDELVKVAKSMFKEFVHEQDMAEVVAQLHDALEHSQALTTMLVNFALEQKEPERKAVGPFLGGLAEKNLVAAAGILAALNELIEFLEDVEIDTPKAGVYLSEMVAPLLVEGHLTMDQIILDPLPDAKQTKLKQQLAAVLASIDCDDADLVEFIQAHTA</sequence>
<feature type="compositionally biased region" description="Polar residues" evidence="4">
    <location>
        <begin position="162"/>
        <end position="176"/>
    </location>
</feature>
<dbReference type="SMART" id="SM00543">
    <property type="entry name" value="MIF4G"/>
    <property type="match status" value="1"/>
</dbReference>
<dbReference type="PANTHER" id="PTHR23253">
    <property type="entry name" value="EUKARYOTIC TRANSLATION INITIATION FACTOR 4 GAMMA"/>
    <property type="match status" value="1"/>
</dbReference>
<evidence type="ECO:0000259" key="5">
    <source>
        <dbReference type="PROSITE" id="PS51366"/>
    </source>
</evidence>
<dbReference type="Proteomes" id="UP000332933">
    <property type="component" value="Unassembled WGS sequence"/>
</dbReference>
<proteinExistence type="inferred from homology"/>
<feature type="compositionally biased region" description="Basic and acidic residues" evidence="4">
    <location>
        <begin position="230"/>
        <end position="240"/>
    </location>
</feature>
<feature type="compositionally biased region" description="Low complexity" evidence="4">
    <location>
        <begin position="656"/>
        <end position="677"/>
    </location>
</feature>
<feature type="region of interest" description="Disordered" evidence="4">
    <location>
        <begin position="610"/>
        <end position="680"/>
    </location>
</feature>
<evidence type="ECO:0000313" key="8">
    <source>
        <dbReference type="Proteomes" id="UP000332933"/>
    </source>
</evidence>